<keyword evidence="1" id="KW-1133">Transmembrane helix</keyword>
<feature type="transmembrane region" description="Helical" evidence="1">
    <location>
        <begin position="182"/>
        <end position="201"/>
    </location>
</feature>
<dbReference type="Proteomes" id="UP000199607">
    <property type="component" value="Unassembled WGS sequence"/>
</dbReference>
<evidence type="ECO:0000256" key="1">
    <source>
        <dbReference type="SAM" id="Phobius"/>
    </source>
</evidence>
<evidence type="ECO:0000313" key="3">
    <source>
        <dbReference type="Proteomes" id="UP000199607"/>
    </source>
</evidence>
<keyword evidence="1" id="KW-0472">Membrane</keyword>
<name>A0A1I4J016_9EURY</name>
<feature type="transmembrane region" description="Helical" evidence="1">
    <location>
        <begin position="281"/>
        <end position="307"/>
    </location>
</feature>
<feature type="transmembrane region" description="Helical" evidence="1">
    <location>
        <begin position="327"/>
        <end position="352"/>
    </location>
</feature>
<dbReference type="PANTHER" id="PTHR20992:SF9">
    <property type="entry name" value="AT15442P-RELATED"/>
    <property type="match status" value="1"/>
</dbReference>
<dbReference type="EMBL" id="FOTC01000009">
    <property type="protein sequence ID" value="SFL59597.1"/>
    <property type="molecule type" value="Genomic_DNA"/>
</dbReference>
<evidence type="ECO:0000313" key="2">
    <source>
        <dbReference type="EMBL" id="SFL59597.1"/>
    </source>
</evidence>
<feature type="transmembrane region" description="Helical" evidence="1">
    <location>
        <begin position="149"/>
        <end position="170"/>
    </location>
</feature>
<protein>
    <submittedName>
        <fullName evidence="2">Uncharacterized hydrophobic domain-containing protein</fullName>
    </submittedName>
</protein>
<dbReference type="AlphaFoldDB" id="A0A1I4J016"/>
<organism evidence="2 3">
    <name type="scientific">Halogranum rubrum</name>
    <dbReference type="NCBI Taxonomy" id="553466"/>
    <lineage>
        <taxon>Archaea</taxon>
        <taxon>Methanobacteriati</taxon>
        <taxon>Methanobacteriota</taxon>
        <taxon>Stenosarchaea group</taxon>
        <taxon>Halobacteria</taxon>
        <taxon>Halobacteriales</taxon>
        <taxon>Haloferacaceae</taxon>
    </lineage>
</organism>
<keyword evidence="3" id="KW-1185">Reference proteome</keyword>
<dbReference type="PANTHER" id="PTHR20992">
    <property type="entry name" value="AT15442P-RELATED"/>
    <property type="match status" value="1"/>
</dbReference>
<gene>
    <name evidence="2" type="ORF">SAMN04487950_4304</name>
</gene>
<sequence length="472" mass="49613">MTRLSDLFDVRLVQTRVTDTNRRAILDALDDVDAEYAVVDEASELNTTLVQIPVPDGAEEPLLDYLTDAGLPDDAFTLVTDTTARREVNQQLAERFVEGPSGAFGISHPEIRERALDLQPNRPTYIALAALSAIVAVSGLLLDSAIVIVGAMVIAPFAGSSLSASVGAVIDDREMLVESVNSQLLGLGVGFLGALAVTFAVKQTSFVPSGIAITRSEQVGLFLTPNLLALTIALCAGAAGALALATDLPVSIAGVAIAAAIVPSVATAAIGVVWGDVLITLGAVVLLAMNIVFINLAAYVGLVGLGYRSSLVTDTWTDVGFSLRTGAYAVLVLLFVVVVVATSLATAQYIVFEHQVKQDVETVVATSQYDELELVSVQAEYNDVNVFDRAESVTVTVTQSSGTDYPFLAETLERRISQTTGHDVSVSVRFMEYQTANQETQASESDLHSSALRSGAGSLGAFGAFARPLSAR</sequence>
<feature type="transmembrane region" description="Helical" evidence="1">
    <location>
        <begin position="250"/>
        <end position="274"/>
    </location>
</feature>
<dbReference type="InterPro" id="IPR005240">
    <property type="entry name" value="DUF389"/>
</dbReference>
<feature type="transmembrane region" description="Helical" evidence="1">
    <location>
        <begin position="124"/>
        <end position="142"/>
    </location>
</feature>
<dbReference type="Pfam" id="PF04087">
    <property type="entry name" value="DUF389"/>
    <property type="match status" value="1"/>
</dbReference>
<keyword evidence="1" id="KW-0812">Transmembrane</keyword>
<accession>A0A1I4J016</accession>
<proteinExistence type="predicted"/>
<feature type="transmembrane region" description="Helical" evidence="1">
    <location>
        <begin position="221"/>
        <end position="244"/>
    </location>
</feature>
<reference evidence="3" key="1">
    <citation type="submission" date="2016-10" db="EMBL/GenBank/DDBJ databases">
        <authorList>
            <person name="Varghese N."/>
            <person name="Submissions S."/>
        </authorList>
    </citation>
    <scope>NUCLEOTIDE SEQUENCE [LARGE SCALE GENOMIC DNA]</scope>
    <source>
        <strain evidence="3">CGMCC 1.7738</strain>
    </source>
</reference>